<evidence type="ECO:0000256" key="1">
    <source>
        <dbReference type="ARBA" id="ARBA00006738"/>
    </source>
</evidence>
<organism evidence="3 4">
    <name type="scientific">Roseovarius nubinhibens (strain ATCC BAA-591 / DSM 15170 / ISM)</name>
    <dbReference type="NCBI Taxonomy" id="89187"/>
    <lineage>
        <taxon>Bacteria</taxon>
        <taxon>Pseudomonadati</taxon>
        <taxon>Pseudomonadota</taxon>
        <taxon>Alphaproteobacteria</taxon>
        <taxon>Rhodobacterales</taxon>
        <taxon>Roseobacteraceae</taxon>
        <taxon>Roseovarius</taxon>
    </lineage>
</organism>
<name>A3SQN9_ROSNI</name>
<accession>A3SQN9</accession>
<proteinExistence type="inferred from homology"/>
<dbReference type="PANTHER" id="PTHR34039:SF1">
    <property type="entry name" value="UPF0102 PROTEIN YRAN"/>
    <property type="match status" value="1"/>
</dbReference>
<dbReference type="STRING" id="89187.ISM_10006"/>
<dbReference type="Gene3D" id="3.40.1350.10">
    <property type="match status" value="1"/>
</dbReference>
<dbReference type="InterPro" id="IPR003509">
    <property type="entry name" value="UPF0102_YraN-like"/>
</dbReference>
<dbReference type="Proteomes" id="UP000005954">
    <property type="component" value="Unassembled WGS sequence"/>
</dbReference>
<comment type="similarity">
    <text evidence="1 2">Belongs to the UPF0102 family.</text>
</comment>
<gene>
    <name evidence="3" type="ORF">ISM_10006</name>
</gene>
<reference evidence="3 4" key="1">
    <citation type="submission" date="2005-12" db="EMBL/GenBank/DDBJ databases">
        <authorList>
            <person name="Moran M.A."/>
            <person name="Ferriera S."/>
            <person name="Johnson J."/>
            <person name="Kravitz S."/>
            <person name="Halpern A."/>
            <person name="Remington K."/>
            <person name="Beeson K."/>
            <person name="Tran B."/>
            <person name="Rogers Y.-H."/>
            <person name="Friedman R."/>
            <person name="Venter J.C."/>
        </authorList>
    </citation>
    <scope>NUCLEOTIDE SEQUENCE [LARGE SCALE GENOMIC DNA]</scope>
    <source>
        <strain evidence="4">ATCC BAA-591 / DSM 15170 / ISM</strain>
    </source>
</reference>
<evidence type="ECO:0000313" key="4">
    <source>
        <dbReference type="Proteomes" id="UP000005954"/>
    </source>
</evidence>
<dbReference type="HAMAP" id="MF_00048">
    <property type="entry name" value="UPF0102"/>
    <property type="match status" value="1"/>
</dbReference>
<dbReference type="HOGENOM" id="CLU_115353_0_1_5"/>
<dbReference type="AlphaFoldDB" id="A3SQN9"/>
<dbReference type="GO" id="GO:0003676">
    <property type="term" value="F:nucleic acid binding"/>
    <property type="evidence" value="ECO:0007669"/>
    <property type="project" value="InterPro"/>
</dbReference>
<dbReference type="PANTHER" id="PTHR34039">
    <property type="entry name" value="UPF0102 PROTEIN YRAN"/>
    <property type="match status" value="1"/>
</dbReference>
<comment type="caution">
    <text evidence="3">The sequence shown here is derived from an EMBL/GenBank/DDBJ whole genome shotgun (WGS) entry which is preliminary data.</text>
</comment>
<dbReference type="SUPFAM" id="SSF52980">
    <property type="entry name" value="Restriction endonuclease-like"/>
    <property type="match status" value="1"/>
</dbReference>
<dbReference type="InterPro" id="IPR011856">
    <property type="entry name" value="tRNA_endonuc-like_dom_sf"/>
</dbReference>
<evidence type="ECO:0000313" key="3">
    <source>
        <dbReference type="EMBL" id="EAP75448.1"/>
    </source>
</evidence>
<dbReference type="eggNOG" id="COG0792">
    <property type="taxonomic scope" value="Bacteria"/>
</dbReference>
<dbReference type="EMBL" id="AALY01000003">
    <property type="protein sequence ID" value="EAP75448.1"/>
    <property type="molecule type" value="Genomic_DNA"/>
</dbReference>
<keyword evidence="4" id="KW-1185">Reference proteome</keyword>
<evidence type="ECO:0000256" key="2">
    <source>
        <dbReference type="HAMAP-Rule" id="MF_00048"/>
    </source>
</evidence>
<protein>
    <recommendedName>
        <fullName evidence="2">UPF0102 protein ISM_10006</fullName>
    </recommendedName>
</protein>
<sequence length="165" mass="18291">MCDREIGCFFVILGTRAMPFDLFDYADQQAALGDAAPMVTPPVAARQRRGRCAYDRGRAAEETVLRRYEARGARCLARRWRGQSGEIDLIFRHQGVILCVEVKSAATHERALESLSTAQMARIYTAASEFLGQVPEGQLAELRFDVATVDGMGVPRILENAFGHL</sequence>
<dbReference type="InterPro" id="IPR011335">
    <property type="entry name" value="Restrct_endonuc-II-like"/>
</dbReference>
<dbReference type="Pfam" id="PF02021">
    <property type="entry name" value="UPF0102"/>
    <property type="match status" value="1"/>
</dbReference>